<dbReference type="SMART" id="SM00248">
    <property type="entry name" value="ANK"/>
    <property type="match status" value="4"/>
</dbReference>
<dbReference type="SUPFAM" id="SSF48403">
    <property type="entry name" value="Ankyrin repeat"/>
    <property type="match status" value="1"/>
</dbReference>
<dbReference type="AlphaFoldDB" id="A0A1E1MF38"/>
<dbReference type="PANTHER" id="PTHR22958:SF1">
    <property type="entry name" value="GLYCEROPHOSPHOCHOLINE PHOSPHODIESTERASE GPCPD1"/>
    <property type="match status" value="1"/>
</dbReference>
<name>A0A1E1MF38_RHYSE</name>
<dbReference type="Pfam" id="PF25329">
    <property type="entry name" value="C2_GDE1"/>
    <property type="match status" value="1"/>
</dbReference>
<reference evidence="5" key="1">
    <citation type="submission" date="2016-03" db="EMBL/GenBank/DDBJ databases">
        <authorList>
            <person name="Guldener U."/>
        </authorList>
    </citation>
    <scope>NUCLEOTIDE SEQUENCE [LARGE SCALE GENOMIC DNA]</scope>
</reference>
<evidence type="ECO:0000313" key="4">
    <source>
        <dbReference type="EMBL" id="CZT47712.1"/>
    </source>
</evidence>
<dbReference type="EMBL" id="FJVC01000300">
    <property type="protein sequence ID" value="CZT47712.1"/>
    <property type="molecule type" value="Genomic_DNA"/>
</dbReference>
<dbReference type="Pfam" id="PF12796">
    <property type="entry name" value="Ank_2"/>
    <property type="match status" value="1"/>
</dbReference>
<organism evidence="4 5">
    <name type="scientific">Rhynchosporium secalis</name>
    <name type="common">Barley scald fungus</name>
    <dbReference type="NCBI Taxonomy" id="38038"/>
    <lineage>
        <taxon>Eukaryota</taxon>
        <taxon>Fungi</taxon>
        <taxon>Dikarya</taxon>
        <taxon>Ascomycota</taxon>
        <taxon>Pezizomycotina</taxon>
        <taxon>Leotiomycetes</taxon>
        <taxon>Helotiales</taxon>
        <taxon>Ploettnerulaceae</taxon>
        <taxon>Rhynchosporium</taxon>
    </lineage>
</organism>
<feature type="repeat" description="ANK" evidence="2">
    <location>
        <begin position="59"/>
        <end position="91"/>
    </location>
</feature>
<evidence type="ECO:0000256" key="2">
    <source>
        <dbReference type="PROSITE-ProRule" id="PRU00023"/>
    </source>
</evidence>
<dbReference type="PROSITE" id="PS50088">
    <property type="entry name" value="ANK_REPEAT"/>
    <property type="match status" value="2"/>
</dbReference>
<proteinExistence type="predicted"/>
<protein>
    <recommendedName>
        <fullName evidence="3">GP-PDE domain-containing protein</fullName>
    </recommendedName>
</protein>
<dbReference type="InterPro" id="IPR036770">
    <property type="entry name" value="Ankyrin_rpt-contain_sf"/>
</dbReference>
<keyword evidence="1" id="KW-0378">Hydrolase</keyword>
<dbReference type="PROSITE" id="PS50297">
    <property type="entry name" value="ANK_REP_REGION"/>
    <property type="match status" value="2"/>
</dbReference>
<dbReference type="PROSITE" id="PS51704">
    <property type="entry name" value="GP_PDE"/>
    <property type="match status" value="1"/>
</dbReference>
<evidence type="ECO:0000313" key="5">
    <source>
        <dbReference type="Proteomes" id="UP000177625"/>
    </source>
</evidence>
<dbReference type="InterPro" id="IPR051578">
    <property type="entry name" value="GDPD"/>
</dbReference>
<dbReference type="PANTHER" id="PTHR22958">
    <property type="entry name" value="GLYCEROPHOSPHORYL DIESTER PHOSPHODIESTERASE"/>
    <property type="match status" value="1"/>
</dbReference>
<feature type="domain" description="GP-PDE" evidence="3">
    <location>
        <begin position="355"/>
        <end position="677"/>
    </location>
</feature>
<evidence type="ECO:0000259" key="3">
    <source>
        <dbReference type="PROSITE" id="PS51704"/>
    </source>
</evidence>
<sequence length="683" mass="76407">MRMLIEFYGHDHCSDHAALSQSFETVSNELLLFAVRRNFTKCVVILLDSDVDVNCCDALGRTPLYLAAQFGHEPIVNLLLKHKSLIDIPETVKNWTPLIIACLEGFSTVVEVLLKDDANINHIDNSGWTAIDHASYRGHIPLTKALSKTSSHLSHRQATEIRRQFQTASKGRLPARGQPRRSTNTTESCIVVNLGSLDSSKTTPPVYLIPALIENPLLINPESMFSLGVSVVGTTSPQYFITLPLLEDATNIPWVFTHTDPASAKLVFEIFSNRLSSNGSRELVGRGMAFLESYKRSLHTKRESLSRDFTIPILSMASVDYIGSVIFSFVVSTPLVLPNTPAIDTEALWFENGPSKVVGHRGLGQNLLPKKRLQVRENTVQWMWGLLCRDVQLTKDYVPVVYHDFLVSETGIDTPMYKLTYEQFMHLDYDQSDQRRTALPWSGETSCFKTPLSRKVRTLSLTASDRDQTKVFMARVKHTLDYNSRGCKGNTKDDFIHESFVTFGGLLNSLPLNIGMDIEIKYPMLSEATDDWKMDPFFIEANFFTDTILLCLAEHISTRPVLLSSFSPEICILLALKQSRWPVFFGNDSGNWQPTEIRATNLQEGLNFAKKWHLDGLVLASEPLVLAPQLVGFVKEKGMVCATYGELNDEIDGVMIQAAAGVDILIVNNVRLVSEVLSGLESK</sequence>
<dbReference type="GO" id="GO:0046475">
    <property type="term" value="P:glycerophospholipid catabolic process"/>
    <property type="evidence" value="ECO:0007669"/>
    <property type="project" value="TreeGrafter"/>
</dbReference>
<keyword evidence="2" id="KW-0040">ANK repeat</keyword>
<dbReference type="InterPro" id="IPR057506">
    <property type="entry name" value="C2_GPCPD1"/>
</dbReference>
<dbReference type="Proteomes" id="UP000177625">
    <property type="component" value="Unassembled WGS sequence"/>
</dbReference>
<accession>A0A1E1MF38</accession>
<keyword evidence="5" id="KW-1185">Reference proteome</keyword>
<evidence type="ECO:0000256" key="1">
    <source>
        <dbReference type="ARBA" id="ARBA00022801"/>
    </source>
</evidence>
<dbReference type="InterPro" id="IPR002110">
    <property type="entry name" value="Ankyrin_rpt"/>
</dbReference>
<feature type="repeat" description="ANK" evidence="2">
    <location>
        <begin position="93"/>
        <end position="125"/>
    </location>
</feature>
<dbReference type="Pfam" id="PF03009">
    <property type="entry name" value="GDPD"/>
    <property type="match status" value="1"/>
</dbReference>
<dbReference type="Gene3D" id="1.25.40.20">
    <property type="entry name" value="Ankyrin repeat-containing domain"/>
    <property type="match status" value="1"/>
</dbReference>
<dbReference type="InterPro" id="IPR017946">
    <property type="entry name" value="PLC-like_Pdiesterase_TIM-brl"/>
</dbReference>
<dbReference type="InterPro" id="IPR030395">
    <property type="entry name" value="GP_PDE_dom"/>
</dbReference>
<gene>
    <name evidence="4" type="ORF">RSE6_08306</name>
</gene>
<dbReference type="Gene3D" id="3.20.20.190">
    <property type="entry name" value="Phosphatidylinositol (PI) phosphodiesterase"/>
    <property type="match status" value="1"/>
</dbReference>
<dbReference type="SUPFAM" id="SSF51695">
    <property type="entry name" value="PLC-like phosphodiesterases"/>
    <property type="match status" value="1"/>
</dbReference>
<dbReference type="GO" id="GO:0047389">
    <property type="term" value="F:glycerophosphocholine phosphodiesterase activity"/>
    <property type="evidence" value="ECO:0007669"/>
    <property type="project" value="TreeGrafter"/>
</dbReference>